<evidence type="ECO:0000313" key="4">
    <source>
        <dbReference type="Proteomes" id="UP000632377"/>
    </source>
</evidence>
<keyword evidence="1" id="KW-1133">Transmembrane helix</keyword>
<gene>
    <name evidence="3" type="ORF">JK636_10715</name>
</gene>
<dbReference type="Pfam" id="PF04116">
    <property type="entry name" value="FA_hydroxylase"/>
    <property type="match status" value="1"/>
</dbReference>
<comment type="caution">
    <text evidence="3">The sequence shown here is derived from an EMBL/GenBank/DDBJ whole genome shotgun (WGS) entry which is preliminary data.</text>
</comment>
<accession>A0ABS1TC76</accession>
<evidence type="ECO:0000259" key="2">
    <source>
        <dbReference type="Pfam" id="PF04116"/>
    </source>
</evidence>
<organism evidence="3 4">
    <name type="scientific">Clostridium rhizosphaerae</name>
    <dbReference type="NCBI Taxonomy" id="2803861"/>
    <lineage>
        <taxon>Bacteria</taxon>
        <taxon>Bacillati</taxon>
        <taxon>Bacillota</taxon>
        <taxon>Clostridia</taxon>
        <taxon>Eubacteriales</taxon>
        <taxon>Clostridiaceae</taxon>
        <taxon>Clostridium</taxon>
    </lineage>
</organism>
<dbReference type="RefSeq" id="WP_202748934.1">
    <property type="nucleotide sequence ID" value="NZ_JAESWC010000004.1"/>
</dbReference>
<sequence length="173" mass="20854">MVILITVILAFLYASLVEYCLHRFVQHRSYELEHIKNHHRLFHGVKSYQFKEAKSEDILLDAKGILMNIGLYLVPSVSIFMKSKIYGVLFFVICFVYNMWEECVHFYSHKTTNMFLEKTKPFKRLKEHHRVHHYIYNSNYGIGSTIWDIVFRTKKLADKRWEERIISLMKNEE</sequence>
<feature type="transmembrane region" description="Helical" evidence="1">
    <location>
        <begin position="83"/>
        <end position="100"/>
    </location>
</feature>
<dbReference type="EMBL" id="JAESWC010000004">
    <property type="protein sequence ID" value="MBL4936231.1"/>
    <property type="molecule type" value="Genomic_DNA"/>
</dbReference>
<name>A0ABS1TC76_9CLOT</name>
<dbReference type="Proteomes" id="UP000632377">
    <property type="component" value="Unassembled WGS sequence"/>
</dbReference>
<keyword evidence="1" id="KW-0812">Transmembrane</keyword>
<evidence type="ECO:0000313" key="3">
    <source>
        <dbReference type="EMBL" id="MBL4936231.1"/>
    </source>
</evidence>
<protein>
    <submittedName>
        <fullName evidence="3">Sterol desaturase family protein</fullName>
    </submittedName>
</protein>
<keyword evidence="1" id="KW-0472">Membrane</keyword>
<keyword evidence="4" id="KW-1185">Reference proteome</keyword>
<proteinExistence type="predicted"/>
<dbReference type="InterPro" id="IPR006694">
    <property type="entry name" value="Fatty_acid_hydroxylase"/>
</dbReference>
<feature type="domain" description="Fatty acid hydroxylase" evidence="2">
    <location>
        <begin position="7"/>
        <end position="153"/>
    </location>
</feature>
<evidence type="ECO:0000256" key="1">
    <source>
        <dbReference type="SAM" id="Phobius"/>
    </source>
</evidence>
<reference evidence="3 4" key="1">
    <citation type="submission" date="2021-01" db="EMBL/GenBank/DDBJ databases">
        <title>Genome public.</title>
        <authorList>
            <person name="Liu C."/>
            <person name="Sun Q."/>
        </authorList>
    </citation>
    <scope>NUCLEOTIDE SEQUENCE [LARGE SCALE GENOMIC DNA]</scope>
    <source>
        <strain evidence="3 4">YIM B02515</strain>
    </source>
</reference>